<dbReference type="AlphaFoldDB" id="A0A6B9FXP7"/>
<keyword evidence="1" id="KW-0812">Transmembrane</keyword>
<accession>A0A6B9FXP7</accession>
<proteinExistence type="predicted"/>
<evidence type="ECO:0000313" key="3">
    <source>
        <dbReference type="Proteomes" id="UP000502005"/>
    </source>
</evidence>
<evidence type="ECO:0000256" key="1">
    <source>
        <dbReference type="SAM" id="Phobius"/>
    </source>
</evidence>
<evidence type="ECO:0000313" key="2">
    <source>
        <dbReference type="EMBL" id="QGY28578.1"/>
    </source>
</evidence>
<protein>
    <submittedName>
        <fullName evidence="2">Uncharacterized protein</fullName>
    </submittedName>
</protein>
<dbReference type="Proteomes" id="UP000502005">
    <property type="component" value="Chromosome"/>
</dbReference>
<feature type="transmembrane region" description="Helical" evidence="1">
    <location>
        <begin position="12"/>
        <end position="35"/>
    </location>
</feature>
<keyword evidence="1" id="KW-0472">Membrane</keyword>
<dbReference type="EMBL" id="CP024768">
    <property type="protein sequence ID" value="QGY28578.1"/>
    <property type="molecule type" value="Genomic_DNA"/>
</dbReference>
<name>A0A6B9FXP7_PANCY</name>
<gene>
    <name evidence="2" type="ORF">CUN67_06345</name>
</gene>
<reference evidence="2 3" key="1">
    <citation type="submission" date="2017-11" db="EMBL/GenBank/DDBJ databases">
        <title>Genome sequence of Pantoea cypripedii NE1.</title>
        <authorList>
            <person name="Nascimento F.X."/>
        </authorList>
    </citation>
    <scope>NUCLEOTIDE SEQUENCE [LARGE SCALE GENOMIC DNA]</scope>
    <source>
        <strain evidence="2 3">NE1</strain>
    </source>
</reference>
<sequence>MKWLYKKVIQTIGFLFGNLIPLAAIILGGVFFVIFIPEYSVLLTAIWAVVVLVIDIRYSKRH</sequence>
<organism evidence="2 3">
    <name type="scientific">Pantoea cypripedii</name>
    <name type="common">Pectobacterium cypripedii</name>
    <name type="synonym">Erwinia cypripedii</name>
    <dbReference type="NCBI Taxonomy" id="55209"/>
    <lineage>
        <taxon>Bacteria</taxon>
        <taxon>Pseudomonadati</taxon>
        <taxon>Pseudomonadota</taxon>
        <taxon>Gammaproteobacteria</taxon>
        <taxon>Enterobacterales</taxon>
        <taxon>Erwiniaceae</taxon>
        <taxon>Pantoea</taxon>
    </lineage>
</organism>
<keyword evidence="1" id="KW-1133">Transmembrane helix</keyword>
<feature type="transmembrane region" description="Helical" evidence="1">
    <location>
        <begin position="41"/>
        <end position="58"/>
    </location>
</feature>